<gene>
    <name evidence="3" type="ORF">MCOR_34371</name>
</gene>
<feature type="region of interest" description="Disordered" evidence="1">
    <location>
        <begin position="179"/>
        <end position="222"/>
    </location>
</feature>
<dbReference type="InterPro" id="IPR013784">
    <property type="entry name" value="Carb-bd-like_fold"/>
</dbReference>
<dbReference type="AlphaFoldDB" id="A0A6J8CUA3"/>
<feature type="compositionally biased region" description="Polar residues" evidence="1">
    <location>
        <begin position="179"/>
        <end position="190"/>
    </location>
</feature>
<reference evidence="3 4" key="1">
    <citation type="submission" date="2020-06" db="EMBL/GenBank/DDBJ databases">
        <authorList>
            <person name="Li R."/>
            <person name="Bekaert M."/>
        </authorList>
    </citation>
    <scope>NUCLEOTIDE SEQUENCE [LARGE SCALE GENOMIC DNA]</scope>
    <source>
        <strain evidence="4">wild</strain>
    </source>
</reference>
<evidence type="ECO:0000313" key="4">
    <source>
        <dbReference type="Proteomes" id="UP000507470"/>
    </source>
</evidence>
<dbReference type="Gene3D" id="2.60.40.10">
    <property type="entry name" value="Immunoglobulins"/>
    <property type="match status" value="1"/>
</dbReference>
<accession>A0A6J8CUA3</accession>
<dbReference type="PANTHER" id="PTHR15048:SF0">
    <property type="entry name" value="STARCH-BINDING DOMAIN-CONTAINING PROTEIN 1"/>
    <property type="match status" value="1"/>
</dbReference>
<proteinExistence type="predicted"/>
<dbReference type="PANTHER" id="PTHR15048">
    <property type="entry name" value="STARCH-BINDING DOMAIN-CONTAINING PROTEIN 1"/>
    <property type="match status" value="1"/>
</dbReference>
<organism evidence="3 4">
    <name type="scientific">Mytilus coruscus</name>
    <name type="common">Sea mussel</name>
    <dbReference type="NCBI Taxonomy" id="42192"/>
    <lineage>
        <taxon>Eukaryota</taxon>
        <taxon>Metazoa</taxon>
        <taxon>Spiralia</taxon>
        <taxon>Lophotrochozoa</taxon>
        <taxon>Mollusca</taxon>
        <taxon>Bivalvia</taxon>
        <taxon>Autobranchia</taxon>
        <taxon>Pteriomorphia</taxon>
        <taxon>Mytilida</taxon>
        <taxon>Mytiloidea</taxon>
        <taxon>Mytilidae</taxon>
        <taxon>Mytilinae</taxon>
        <taxon>Mytilus</taxon>
    </lineage>
</organism>
<dbReference type="PROSITE" id="PS51166">
    <property type="entry name" value="CBM20"/>
    <property type="match status" value="1"/>
</dbReference>
<name>A0A6J8CUA3_MYTCO</name>
<dbReference type="Pfam" id="PF00686">
    <property type="entry name" value="CBM_20"/>
    <property type="match status" value="1"/>
</dbReference>
<protein>
    <submittedName>
        <fullName evidence="3">STBD1</fullName>
    </submittedName>
</protein>
<dbReference type="GO" id="GO:0016020">
    <property type="term" value="C:membrane"/>
    <property type="evidence" value="ECO:0007669"/>
    <property type="project" value="TreeGrafter"/>
</dbReference>
<dbReference type="Proteomes" id="UP000507470">
    <property type="component" value="Unassembled WGS sequence"/>
</dbReference>
<dbReference type="InterPro" id="IPR013783">
    <property type="entry name" value="Ig-like_fold"/>
</dbReference>
<dbReference type="GO" id="GO:2001070">
    <property type="term" value="F:starch binding"/>
    <property type="evidence" value="ECO:0007669"/>
    <property type="project" value="InterPro"/>
</dbReference>
<evidence type="ECO:0000256" key="1">
    <source>
        <dbReference type="SAM" id="MobiDB-lite"/>
    </source>
</evidence>
<keyword evidence="4" id="KW-1185">Reference proteome</keyword>
<feature type="domain" description="CBM20" evidence="2">
    <location>
        <begin position="25"/>
        <end position="132"/>
    </location>
</feature>
<dbReference type="EMBL" id="CACVKT020006176">
    <property type="protein sequence ID" value="CAC5400158.1"/>
    <property type="molecule type" value="Genomic_DNA"/>
</dbReference>
<evidence type="ECO:0000313" key="3">
    <source>
        <dbReference type="EMBL" id="CAC5400158.1"/>
    </source>
</evidence>
<evidence type="ECO:0000259" key="2">
    <source>
        <dbReference type="PROSITE" id="PS51166"/>
    </source>
</evidence>
<dbReference type="SMART" id="SM01065">
    <property type="entry name" value="CBM_2"/>
    <property type="match status" value="1"/>
</dbReference>
<sequence>MRKEILSNPKKECQGTIPNTNIDRINMIKDRKCQHLDSNICLAQNFNQRLAISGSLEILGKWSTEIAVIAEETSVNSGRWRANVEIPRNTSFEWKWVVIENDRSRVCRWEERSNRSLSSGTSPAHVRSAWNLGEEVEIPLKYKFKRKGTTNSCSEEEEEWSYLPSEEIIQRLGKATDGNGNRNCFSGNQSEDSEKLLGPEENNDQNFVMNDSLDPKNEPTNLSTNIDESVKEEQSEMFDPSSKSLLTRVTEWFCTIL</sequence>
<dbReference type="InterPro" id="IPR002044">
    <property type="entry name" value="CBM20"/>
</dbReference>
<dbReference type="SUPFAM" id="SSF49452">
    <property type="entry name" value="Starch-binding domain-like"/>
    <property type="match status" value="1"/>
</dbReference>
<dbReference type="OrthoDB" id="6094451at2759"/>